<feature type="signal peptide" evidence="19">
    <location>
        <begin position="1"/>
        <end position="21"/>
    </location>
</feature>
<evidence type="ECO:0000259" key="21">
    <source>
        <dbReference type="SMART" id="SM00918"/>
    </source>
</evidence>
<keyword evidence="11" id="KW-0628">Postsynaptic cell membrane</keyword>
<dbReference type="Gene3D" id="1.10.287.70">
    <property type="match status" value="1"/>
</dbReference>
<dbReference type="SMART" id="SM00918">
    <property type="entry name" value="Lig_chan-Glu_bd"/>
    <property type="match status" value="1"/>
</dbReference>
<dbReference type="InterPro" id="IPR015683">
    <property type="entry name" value="Ionotropic_Glu_rcpt"/>
</dbReference>
<dbReference type="InterPro" id="IPR001828">
    <property type="entry name" value="ANF_lig-bd_rcpt"/>
</dbReference>
<feature type="binding site" evidence="15">
    <location>
        <position position="744"/>
    </location>
    <ligand>
        <name>L-glutamate</name>
        <dbReference type="ChEBI" id="CHEBI:29985"/>
    </ligand>
</feature>
<keyword evidence="23" id="KW-1185">Reference proteome</keyword>
<feature type="domain" description="Ionotropic glutamate receptor L-glutamate and glycine-binding" evidence="21">
    <location>
        <begin position="442"/>
        <end position="511"/>
    </location>
</feature>
<evidence type="ECO:0000256" key="19">
    <source>
        <dbReference type="SAM" id="SignalP"/>
    </source>
</evidence>
<feature type="binding site" evidence="15">
    <location>
        <position position="522"/>
    </location>
    <ligand>
        <name>L-glutamate</name>
        <dbReference type="ChEBI" id="CHEBI:29985"/>
    </ligand>
</feature>
<dbReference type="SUPFAM" id="SSF53822">
    <property type="entry name" value="Periplasmic binding protein-like I"/>
    <property type="match status" value="1"/>
</dbReference>
<feature type="chain" id="PRO_5040255348" evidence="19">
    <location>
        <begin position="22"/>
        <end position="902"/>
    </location>
</feature>
<dbReference type="GO" id="GO:0015276">
    <property type="term" value="F:ligand-gated monoatomic ion channel activity"/>
    <property type="evidence" value="ECO:0007669"/>
    <property type="project" value="InterPro"/>
</dbReference>
<evidence type="ECO:0000256" key="14">
    <source>
        <dbReference type="ARBA" id="ARBA00034100"/>
    </source>
</evidence>
<evidence type="ECO:0000256" key="11">
    <source>
        <dbReference type="ARBA" id="ARBA00023257"/>
    </source>
</evidence>
<dbReference type="InterPro" id="IPR028082">
    <property type="entry name" value="Peripla_BP_I"/>
</dbReference>
<gene>
    <name evidence="22" type="ORF">HOLleu_28617</name>
</gene>
<keyword evidence="2" id="KW-0813">Transport</keyword>
<feature type="binding site" evidence="15">
    <location>
        <position position="527"/>
    </location>
    <ligand>
        <name>L-glutamate</name>
        <dbReference type="ChEBI" id="CHEBI:29985"/>
    </ligand>
</feature>
<dbReference type="Proteomes" id="UP001152320">
    <property type="component" value="Chromosome 14"/>
</dbReference>
<comment type="subcellular location">
    <subcellularLocation>
        <location evidence="1">Cell membrane</location>
        <topology evidence="1">Multi-pass membrane protein</topology>
    </subcellularLocation>
    <subcellularLocation>
        <location evidence="14">Postsynaptic cell membrane</location>
    </subcellularLocation>
</comment>
<feature type="transmembrane region" description="Helical" evidence="18">
    <location>
        <begin position="833"/>
        <end position="860"/>
    </location>
</feature>
<dbReference type="InterPro" id="IPR001320">
    <property type="entry name" value="Iontro_rcpt_C"/>
</dbReference>
<dbReference type="OrthoDB" id="5984008at2759"/>
<dbReference type="SUPFAM" id="SSF53850">
    <property type="entry name" value="Periplasmic binding protein-like II"/>
    <property type="match status" value="1"/>
</dbReference>
<keyword evidence="9 22" id="KW-0675">Receptor</keyword>
<accession>A0A9Q1H0L4</accession>
<evidence type="ECO:0000313" key="22">
    <source>
        <dbReference type="EMBL" id="KAJ8029264.1"/>
    </source>
</evidence>
<dbReference type="Gene3D" id="3.40.190.10">
    <property type="entry name" value="Periplasmic binding protein-like II"/>
    <property type="match status" value="1"/>
</dbReference>
<keyword evidence="8 18" id="KW-0472">Membrane</keyword>
<keyword evidence="4 18" id="KW-0812">Transmembrane</keyword>
<evidence type="ECO:0000256" key="3">
    <source>
        <dbReference type="ARBA" id="ARBA00022475"/>
    </source>
</evidence>
<dbReference type="Pfam" id="PF10613">
    <property type="entry name" value="Lig_chan-Glu_bd"/>
    <property type="match status" value="1"/>
</dbReference>
<sequence length="902" mass="103925">MKLNGWICFLVFAFISKVVHSEIAKVVSMYGRYTSQNNLYKNIMIDASTYVNDGRILPVGDQLNIIHNNLLEEGNFEDRSVFQSVFQVCNDIRNTGSQALILPNDFCYKCDDIGSIIGEAYSPVMALDQADGSAAFKMRPIMSEMEEMLTKVIVNFRWESFIFLYEGDIAFNMVETMSATGVQHEWDVSPVELEVGNFRNQAEYIKTRNIKNILIYVTNEEVLKEVVASAFETRLLSNGWHWIFGNLNPPITQQFLEENYRHNMAFLTRFKVESNELKYISSSVEEPIKDWQFRERAAYDAVVSVAMALNFHKRDNGRFPRPVETCDQGASSNLERYLRQVNFRGASGDISFNEKGDRVNYTVIMYSGKDQYTENVAGWFVQDIRSWEQAKRQTWPGKPGDRMYIKPYRQADANFIKILMVPYLCYFQEPPFFMDEGEEASRYKVKRQTTPESNAGYKGIAIDLLKEVQKIFQDEMGIDFTYRVFEMSRGQYGTLDLSTGNWDGAVREIIDGDADVIMGSLTKNDAREVDIDFSAPWYETHIKLLILHPSFTFEYPFVLAYPLRIESWFALLVIFVIISLTVWFLGRCSPYEWRGRSRRDMASEEEGQTFTVPEAFAFTLSTGFWQGYTKGPRSWSLRIVAAFWFWFAISITFLYLWNLNSVFKFSKTALRVQDTADLLGQDQFEFGLVRGSPSYDFYRYGNGQDRQVFDRVLNSELDLIENRIEDAVLRMRRQWDGKFTLLGEEKILQFAAQRKPCRLYITGQTLGRMQFAFATASGSPLRDQLTYATRLLTRRGVIDEIASRQYSEHLNCPNTTFFKEGSRESFTVHDLQGIYYILLIGIGSSLIVFFLEILIYILWFPGGKDRIPMRRTNYGGDGGGGNTTNAADIGIDYAPKSGGDWL</sequence>
<feature type="site" description="Crucial to convey clamshell closure to channel opening" evidence="16">
    <location>
        <position position="672"/>
    </location>
</feature>
<evidence type="ECO:0000256" key="15">
    <source>
        <dbReference type="PIRSR" id="PIRSR601508-1"/>
    </source>
</evidence>
<dbReference type="GO" id="GO:0045211">
    <property type="term" value="C:postsynaptic membrane"/>
    <property type="evidence" value="ECO:0007669"/>
    <property type="project" value="UniProtKB-SubCell"/>
</dbReference>
<dbReference type="EMBL" id="JAIZAY010000014">
    <property type="protein sequence ID" value="KAJ8029264.1"/>
    <property type="molecule type" value="Genomic_DNA"/>
</dbReference>
<keyword evidence="13" id="KW-0407">Ion channel</keyword>
<evidence type="ECO:0000256" key="17">
    <source>
        <dbReference type="PIRSR" id="PIRSR601508-3"/>
    </source>
</evidence>
<dbReference type="AlphaFoldDB" id="A0A9Q1H0L4"/>
<keyword evidence="7" id="KW-0406">Ion transport</keyword>
<protein>
    <submittedName>
        <fullName evidence="22">Glutamate receptor 1</fullName>
    </submittedName>
</protein>
<dbReference type="Pfam" id="PF00060">
    <property type="entry name" value="Lig_chan"/>
    <property type="match status" value="1"/>
</dbReference>
<feature type="transmembrane region" description="Helical" evidence="18">
    <location>
        <begin position="635"/>
        <end position="657"/>
    </location>
</feature>
<feature type="transmembrane region" description="Helical" evidence="18">
    <location>
        <begin position="568"/>
        <end position="586"/>
    </location>
</feature>
<dbReference type="SMART" id="SM00079">
    <property type="entry name" value="PBPe"/>
    <property type="match status" value="1"/>
</dbReference>
<evidence type="ECO:0000256" key="8">
    <source>
        <dbReference type="ARBA" id="ARBA00023136"/>
    </source>
</evidence>
<comment type="caution">
    <text evidence="22">The sequence shown here is derived from an EMBL/GenBank/DDBJ whole genome shotgun (WGS) entry which is preliminary data.</text>
</comment>
<evidence type="ECO:0000256" key="4">
    <source>
        <dbReference type="ARBA" id="ARBA00022692"/>
    </source>
</evidence>
<dbReference type="GO" id="GO:0038023">
    <property type="term" value="F:signaling receptor activity"/>
    <property type="evidence" value="ECO:0007669"/>
    <property type="project" value="InterPro"/>
</dbReference>
<keyword evidence="17" id="KW-1015">Disulfide bond</keyword>
<dbReference type="Pfam" id="PF01094">
    <property type="entry name" value="ANF_receptor"/>
    <property type="match status" value="1"/>
</dbReference>
<evidence type="ECO:0000256" key="2">
    <source>
        <dbReference type="ARBA" id="ARBA00022448"/>
    </source>
</evidence>
<dbReference type="InterPro" id="IPR019594">
    <property type="entry name" value="Glu/Gly-bd"/>
</dbReference>
<evidence type="ECO:0000256" key="10">
    <source>
        <dbReference type="ARBA" id="ARBA00023180"/>
    </source>
</evidence>
<keyword evidence="6" id="KW-0770">Synapse</keyword>
<feature type="binding site" evidence="15">
    <location>
        <position position="694"/>
    </location>
    <ligand>
        <name>L-glutamate</name>
        <dbReference type="ChEBI" id="CHEBI:29985"/>
    </ligand>
</feature>
<dbReference type="Gene3D" id="3.40.50.2300">
    <property type="match status" value="2"/>
</dbReference>
<dbReference type="PRINTS" id="PR00177">
    <property type="entry name" value="NMDARECEPTOR"/>
</dbReference>
<evidence type="ECO:0000256" key="7">
    <source>
        <dbReference type="ARBA" id="ARBA00023065"/>
    </source>
</evidence>
<feature type="disulfide bond" evidence="17">
    <location>
        <begin position="757"/>
        <end position="812"/>
    </location>
</feature>
<keyword evidence="3" id="KW-1003">Cell membrane</keyword>
<dbReference type="PANTHER" id="PTHR18966">
    <property type="entry name" value="IONOTROPIC GLUTAMATE RECEPTOR"/>
    <property type="match status" value="1"/>
</dbReference>
<evidence type="ECO:0000259" key="20">
    <source>
        <dbReference type="SMART" id="SM00079"/>
    </source>
</evidence>
<keyword evidence="10" id="KW-0325">Glycoprotein</keyword>
<evidence type="ECO:0000256" key="13">
    <source>
        <dbReference type="ARBA" id="ARBA00023303"/>
    </source>
</evidence>
<evidence type="ECO:0000256" key="5">
    <source>
        <dbReference type="ARBA" id="ARBA00022989"/>
    </source>
</evidence>
<keyword evidence="12" id="KW-1071">Ligand-gated ion channel</keyword>
<evidence type="ECO:0000313" key="23">
    <source>
        <dbReference type="Proteomes" id="UP001152320"/>
    </source>
</evidence>
<feature type="site" description="Interaction with the cone snail toxin Con-ikot-ikot" evidence="16">
    <location>
        <position position="699"/>
    </location>
</feature>
<reference evidence="22" key="1">
    <citation type="submission" date="2021-10" db="EMBL/GenBank/DDBJ databases">
        <title>Tropical sea cucumber genome reveals ecological adaptation and Cuvierian tubules defense mechanism.</title>
        <authorList>
            <person name="Chen T."/>
        </authorList>
    </citation>
    <scope>NUCLEOTIDE SEQUENCE</scope>
    <source>
        <strain evidence="22">Nanhai2018</strain>
        <tissue evidence="22">Muscle</tissue>
    </source>
</reference>
<evidence type="ECO:0000256" key="12">
    <source>
        <dbReference type="ARBA" id="ARBA00023286"/>
    </source>
</evidence>
<name>A0A9Q1H0L4_HOLLE</name>
<organism evidence="22 23">
    <name type="scientific">Holothuria leucospilota</name>
    <name type="common">Black long sea cucumber</name>
    <name type="synonym">Mertensiothuria leucospilota</name>
    <dbReference type="NCBI Taxonomy" id="206669"/>
    <lineage>
        <taxon>Eukaryota</taxon>
        <taxon>Metazoa</taxon>
        <taxon>Echinodermata</taxon>
        <taxon>Eleutherozoa</taxon>
        <taxon>Echinozoa</taxon>
        <taxon>Holothuroidea</taxon>
        <taxon>Aspidochirotacea</taxon>
        <taxon>Aspidochirotida</taxon>
        <taxon>Holothuriidae</taxon>
        <taxon>Holothuria</taxon>
    </lineage>
</organism>
<evidence type="ECO:0000256" key="9">
    <source>
        <dbReference type="ARBA" id="ARBA00023170"/>
    </source>
</evidence>
<keyword evidence="5 18" id="KW-1133">Transmembrane helix</keyword>
<feature type="domain" description="Ionotropic glutamate receptor C-terminal" evidence="20">
    <location>
        <begin position="442"/>
        <end position="808"/>
    </location>
</feature>
<evidence type="ECO:0000256" key="16">
    <source>
        <dbReference type="PIRSR" id="PIRSR601508-2"/>
    </source>
</evidence>
<keyword evidence="19" id="KW-0732">Signal</keyword>
<proteinExistence type="predicted"/>
<evidence type="ECO:0000256" key="1">
    <source>
        <dbReference type="ARBA" id="ARBA00004651"/>
    </source>
</evidence>
<evidence type="ECO:0000256" key="6">
    <source>
        <dbReference type="ARBA" id="ARBA00023018"/>
    </source>
</evidence>
<dbReference type="InterPro" id="IPR001508">
    <property type="entry name" value="Iono_Glu_rcpt_met"/>
</dbReference>
<evidence type="ECO:0000256" key="18">
    <source>
        <dbReference type="SAM" id="Phobius"/>
    </source>
</evidence>